<sequence>MASKTERRKLVKTIISGHLQDLRRRQTKTCTSISTIGAIAMKNTDLSKILNLN</sequence>
<organism evidence="1 2">
    <name type="scientific">Cylindrospermopsis raciborskii CS-506_A</name>
    <dbReference type="NCBI Taxonomy" id="2585140"/>
    <lineage>
        <taxon>Bacteria</taxon>
        <taxon>Bacillati</taxon>
        <taxon>Cyanobacteriota</taxon>
        <taxon>Cyanophyceae</taxon>
        <taxon>Nostocales</taxon>
        <taxon>Aphanizomenonaceae</taxon>
        <taxon>Cylindrospermopsis</taxon>
    </lineage>
</organism>
<comment type="caution">
    <text evidence="1">The sequence shown here is derived from an EMBL/GenBank/DDBJ whole genome shotgun (WGS) entry which is preliminary data.</text>
</comment>
<dbReference type="Proteomes" id="UP000538075">
    <property type="component" value="Unassembled WGS sequence"/>
</dbReference>
<name>A0A838WQM7_9CYAN</name>
<evidence type="ECO:0000313" key="2">
    <source>
        <dbReference type="Proteomes" id="UP000538075"/>
    </source>
</evidence>
<gene>
    <name evidence="1" type="ORF">FHK98_05140</name>
</gene>
<reference evidence="1 2" key="1">
    <citation type="journal article" date="2020" name="J. Appl. Phycol.">
        <title>Morphological changes and genome evolution in Raphidiopsis raciborskii CS-506 after 23 years in culture.</title>
        <authorList>
            <person name="Willis A."/>
            <person name="Bent S.J."/>
            <person name="Jameson I.D."/>
        </authorList>
    </citation>
    <scope>NUCLEOTIDE SEQUENCE [LARGE SCALE GENOMIC DNA]</scope>
    <source>
        <strain evidence="1 2">CS-506_A</strain>
    </source>
</reference>
<proteinExistence type="predicted"/>
<protein>
    <submittedName>
        <fullName evidence="1">Uncharacterized protein</fullName>
    </submittedName>
</protein>
<dbReference type="AlphaFoldDB" id="A0A838WQM7"/>
<accession>A0A838WQM7</accession>
<dbReference type="EMBL" id="VDFG01000322">
    <property type="protein sequence ID" value="MBA4465182.1"/>
    <property type="molecule type" value="Genomic_DNA"/>
</dbReference>
<evidence type="ECO:0000313" key="1">
    <source>
        <dbReference type="EMBL" id="MBA4465182.1"/>
    </source>
</evidence>